<dbReference type="EMBL" id="PFQB01000070">
    <property type="protein sequence ID" value="PJA13913.1"/>
    <property type="molecule type" value="Genomic_DNA"/>
</dbReference>
<evidence type="ECO:0000313" key="1">
    <source>
        <dbReference type="EMBL" id="PJA13913.1"/>
    </source>
</evidence>
<dbReference type="AlphaFoldDB" id="A0A2M7W1Y7"/>
<evidence type="ECO:0000313" key="2">
    <source>
        <dbReference type="Proteomes" id="UP000228952"/>
    </source>
</evidence>
<proteinExistence type="predicted"/>
<name>A0A2M7W1Y7_9BACT</name>
<accession>A0A2M7W1Y7</accession>
<comment type="caution">
    <text evidence="1">The sequence shown here is derived from an EMBL/GenBank/DDBJ whole genome shotgun (WGS) entry which is preliminary data.</text>
</comment>
<organism evidence="1 2">
    <name type="scientific">Candidatus Dojkabacteria bacterium CG_4_10_14_0_2_um_filter_Dojkabacteria_WS6_41_15</name>
    <dbReference type="NCBI Taxonomy" id="2014249"/>
    <lineage>
        <taxon>Bacteria</taxon>
        <taxon>Candidatus Dojkabacteria</taxon>
    </lineage>
</organism>
<dbReference type="Pfam" id="PF18924">
    <property type="entry name" value="DUF5674"/>
    <property type="match status" value="1"/>
</dbReference>
<dbReference type="InterPro" id="IPR043731">
    <property type="entry name" value="DUF5674"/>
</dbReference>
<gene>
    <name evidence="1" type="ORF">COX64_02635</name>
</gene>
<sequence>MIRIIRMKVTSVELEQAKQDISNYIKFVVDIDKEIIAIGGARHVDAEQMLLQEGSLQSSLWGGGIDLIYGSIDFDSMINIRPNDNNPSKDVLSLEVRKKTVKILAEKGIWEEKN</sequence>
<protein>
    <submittedName>
        <fullName evidence="1">Uncharacterized protein</fullName>
    </submittedName>
</protein>
<dbReference type="Proteomes" id="UP000228952">
    <property type="component" value="Unassembled WGS sequence"/>
</dbReference>
<reference evidence="2" key="1">
    <citation type="submission" date="2017-09" db="EMBL/GenBank/DDBJ databases">
        <title>Depth-based differentiation of microbial function through sediment-hosted aquifers and enrichment of novel symbionts in the deep terrestrial subsurface.</title>
        <authorList>
            <person name="Probst A.J."/>
            <person name="Ladd B."/>
            <person name="Jarett J.K."/>
            <person name="Geller-Mcgrath D.E."/>
            <person name="Sieber C.M.K."/>
            <person name="Emerson J.B."/>
            <person name="Anantharaman K."/>
            <person name="Thomas B.C."/>
            <person name="Malmstrom R."/>
            <person name="Stieglmeier M."/>
            <person name="Klingl A."/>
            <person name="Woyke T."/>
            <person name="Ryan C.M."/>
            <person name="Banfield J.F."/>
        </authorList>
    </citation>
    <scope>NUCLEOTIDE SEQUENCE [LARGE SCALE GENOMIC DNA]</scope>
</reference>